<organism evidence="1 2">
    <name type="scientific">Thioploca ingrica</name>
    <dbReference type="NCBI Taxonomy" id="40754"/>
    <lineage>
        <taxon>Bacteria</taxon>
        <taxon>Pseudomonadati</taxon>
        <taxon>Pseudomonadota</taxon>
        <taxon>Gammaproteobacteria</taxon>
        <taxon>Thiotrichales</taxon>
        <taxon>Thiotrichaceae</taxon>
        <taxon>Thioploca</taxon>
    </lineage>
</organism>
<keyword evidence="2" id="KW-1185">Reference proteome</keyword>
<protein>
    <recommendedName>
        <fullName evidence="3">Type I restriction enzyme R protein N-terminal domain-containing protein</fullName>
    </recommendedName>
</protein>
<dbReference type="Proteomes" id="UP000031623">
    <property type="component" value="Chromosome"/>
</dbReference>
<accession>A0A090BVU9</accession>
<reference evidence="1 2" key="1">
    <citation type="journal article" date="2014" name="ISME J.">
        <title>Ecophysiology of Thioploca ingrica as revealed by the complete genome sequence supplemented with proteomic evidence.</title>
        <authorList>
            <person name="Kojima H."/>
            <person name="Ogura Y."/>
            <person name="Yamamoto N."/>
            <person name="Togashi T."/>
            <person name="Mori H."/>
            <person name="Watanabe T."/>
            <person name="Nemoto F."/>
            <person name="Kurokawa K."/>
            <person name="Hayashi T."/>
            <person name="Fukui M."/>
        </authorList>
    </citation>
    <scope>NUCLEOTIDE SEQUENCE [LARGE SCALE GENOMIC DNA]</scope>
</reference>
<dbReference type="HOGENOM" id="CLU_084165_1_0_6"/>
<evidence type="ECO:0000313" key="1">
    <source>
        <dbReference type="EMBL" id="BAP57486.1"/>
    </source>
</evidence>
<proteinExistence type="predicted"/>
<gene>
    <name evidence="1" type="ORF">THII_3189</name>
</gene>
<dbReference type="STRING" id="40754.THII_3189"/>
<sequence length="213" mass="24045">MVSNDQRLPTLSEETTMSYSEFTFTQLNQVFNLTIKENLHRFPEQTVEIDPFFKQYLSNNIPLASAIGTEKAKSEMIIAPILIEVRRILGNKISLFSGIDFNVDTDKGLNGFCDFLISRSPQQLYVSSPVMVLVEAKNDNLKSGLAQCIAEMVAANLFNKQAQNQVAYIYGVVTTGNQWLFMQLQDNLVEIDLNEYYINEPEKIIGILIACLS</sequence>
<evidence type="ECO:0008006" key="3">
    <source>
        <dbReference type="Google" id="ProtNLM"/>
    </source>
</evidence>
<dbReference type="AlphaFoldDB" id="A0A090BVU9"/>
<dbReference type="EMBL" id="AP014633">
    <property type="protein sequence ID" value="BAP57486.1"/>
    <property type="molecule type" value="Genomic_DNA"/>
</dbReference>
<evidence type="ECO:0000313" key="2">
    <source>
        <dbReference type="Proteomes" id="UP000031623"/>
    </source>
</evidence>
<dbReference type="KEGG" id="tig:THII_3189"/>
<name>A0A090BVU9_9GAMM</name>